<keyword evidence="12" id="KW-1185">Reference proteome</keyword>
<gene>
    <name evidence="11" type="ORF">WDU99_16785</name>
</gene>
<evidence type="ECO:0000256" key="9">
    <source>
        <dbReference type="SAM" id="Phobius"/>
    </source>
</evidence>
<feature type="transmembrane region" description="Helical" evidence="9">
    <location>
        <begin position="126"/>
        <end position="151"/>
    </location>
</feature>
<organism evidence="11 12">
    <name type="scientific">Microbacterium bandirmense</name>
    <dbReference type="NCBI Taxonomy" id="3122050"/>
    <lineage>
        <taxon>Bacteria</taxon>
        <taxon>Bacillati</taxon>
        <taxon>Actinomycetota</taxon>
        <taxon>Actinomycetes</taxon>
        <taxon>Micrococcales</taxon>
        <taxon>Microbacteriaceae</taxon>
        <taxon>Microbacterium</taxon>
    </lineage>
</organism>
<dbReference type="RefSeq" id="WP_337333618.1">
    <property type="nucleotide sequence ID" value="NZ_JBBDGM010000022.1"/>
</dbReference>
<evidence type="ECO:0000256" key="6">
    <source>
        <dbReference type="ARBA" id="ARBA00022989"/>
    </source>
</evidence>
<evidence type="ECO:0000256" key="1">
    <source>
        <dbReference type="ARBA" id="ARBA00004429"/>
    </source>
</evidence>
<protein>
    <submittedName>
        <fullName evidence="11">TRAP transporter small permease</fullName>
    </submittedName>
</protein>
<keyword evidence="2" id="KW-0813">Transport</keyword>
<dbReference type="PANTHER" id="PTHR35011:SF2">
    <property type="entry name" value="2,3-DIKETO-L-GULONATE TRAP TRANSPORTER SMALL PERMEASE PROTEIN YIAM"/>
    <property type="match status" value="1"/>
</dbReference>
<dbReference type="Proteomes" id="UP001371224">
    <property type="component" value="Unassembled WGS sequence"/>
</dbReference>
<dbReference type="InterPro" id="IPR055348">
    <property type="entry name" value="DctQ"/>
</dbReference>
<feature type="transmembrane region" description="Helical" evidence="9">
    <location>
        <begin position="86"/>
        <end position="106"/>
    </location>
</feature>
<dbReference type="EMBL" id="JBBDGM010000022">
    <property type="protein sequence ID" value="MEJ1089976.1"/>
    <property type="molecule type" value="Genomic_DNA"/>
</dbReference>
<dbReference type="Pfam" id="PF04290">
    <property type="entry name" value="DctQ"/>
    <property type="match status" value="1"/>
</dbReference>
<feature type="transmembrane region" description="Helical" evidence="9">
    <location>
        <begin position="7"/>
        <end position="27"/>
    </location>
</feature>
<dbReference type="InterPro" id="IPR007387">
    <property type="entry name" value="TRAP_DctQ"/>
</dbReference>
<evidence type="ECO:0000256" key="5">
    <source>
        <dbReference type="ARBA" id="ARBA00022692"/>
    </source>
</evidence>
<evidence type="ECO:0000256" key="2">
    <source>
        <dbReference type="ARBA" id="ARBA00022448"/>
    </source>
</evidence>
<comment type="similarity">
    <text evidence="8">Belongs to the TRAP transporter small permease family.</text>
</comment>
<evidence type="ECO:0000256" key="8">
    <source>
        <dbReference type="ARBA" id="ARBA00038436"/>
    </source>
</evidence>
<evidence type="ECO:0000256" key="4">
    <source>
        <dbReference type="ARBA" id="ARBA00022519"/>
    </source>
</evidence>
<evidence type="ECO:0000259" key="10">
    <source>
        <dbReference type="Pfam" id="PF04290"/>
    </source>
</evidence>
<evidence type="ECO:0000256" key="7">
    <source>
        <dbReference type="ARBA" id="ARBA00023136"/>
    </source>
</evidence>
<reference evidence="11 12" key="1">
    <citation type="submission" date="2024-02" db="EMBL/GenBank/DDBJ databases">
        <authorList>
            <person name="Saticioglu I.B."/>
        </authorList>
    </citation>
    <scope>NUCLEOTIDE SEQUENCE [LARGE SCALE GENOMIC DNA]</scope>
    <source>
        <strain evidence="11 12">Mu-80</strain>
    </source>
</reference>
<comment type="subcellular location">
    <subcellularLocation>
        <location evidence="1">Cell inner membrane</location>
        <topology evidence="1">Multi-pass membrane protein</topology>
    </subcellularLocation>
</comment>
<evidence type="ECO:0000313" key="12">
    <source>
        <dbReference type="Proteomes" id="UP001371224"/>
    </source>
</evidence>
<keyword evidence="5 9" id="KW-0812">Transmembrane</keyword>
<evidence type="ECO:0000256" key="3">
    <source>
        <dbReference type="ARBA" id="ARBA00022475"/>
    </source>
</evidence>
<feature type="transmembrane region" description="Helical" evidence="9">
    <location>
        <begin position="47"/>
        <end position="65"/>
    </location>
</feature>
<accession>A0ABU8LF50</accession>
<sequence>MRIIRRITSIVEGTIPGLLLLFIVLMVTVDVFMRYVLSSPLTMTSEIAMVCSTWIIMLGSARAARKFQHITISALADRFHGRAANFHALIVTVVTLVILTVVLVSAVPYVMDTAGRIFPLTQIPRIWLTAAVPVGFALMIVHYVVDLVWIIRDVVKGGDSFLIERERQSEMTLDPTVPDTTTVRTVKL</sequence>
<keyword evidence="7 9" id="KW-0472">Membrane</keyword>
<proteinExistence type="inferred from homology"/>
<name>A0ABU8LF50_9MICO</name>
<keyword evidence="6 9" id="KW-1133">Transmembrane helix</keyword>
<evidence type="ECO:0000313" key="11">
    <source>
        <dbReference type="EMBL" id="MEJ1089976.1"/>
    </source>
</evidence>
<keyword evidence="4" id="KW-0997">Cell inner membrane</keyword>
<feature type="domain" description="Tripartite ATP-independent periplasmic transporters DctQ component" evidence="10">
    <location>
        <begin position="23"/>
        <end position="149"/>
    </location>
</feature>
<keyword evidence="3" id="KW-1003">Cell membrane</keyword>
<dbReference type="PANTHER" id="PTHR35011">
    <property type="entry name" value="2,3-DIKETO-L-GULONATE TRAP TRANSPORTER SMALL PERMEASE PROTEIN YIAM"/>
    <property type="match status" value="1"/>
</dbReference>
<comment type="caution">
    <text evidence="11">The sequence shown here is derived from an EMBL/GenBank/DDBJ whole genome shotgun (WGS) entry which is preliminary data.</text>
</comment>